<dbReference type="Pfam" id="PF14206">
    <property type="entry name" value="Cys_rich_CPCC"/>
    <property type="match status" value="1"/>
</dbReference>
<feature type="domain" description="Cysteine-rich CPCC" evidence="1">
    <location>
        <begin position="27"/>
        <end position="86"/>
    </location>
</feature>
<proteinExistence type="predicted"/>
<organism evidence="2 3">
    <name type="scientific">Pseudobowmanella zhangzhouensis</name>
    <dbReference type="NCBI Taxonomy" id="1537679"/>
    <lineage>
        <taxon>Bacteria</taxon>
        <taxon>Pseudomonadati</taxon>
        <taxon>Pseudomonadota</taxon>
        <taxon>Gammaproteobacteria</taxon>
        <taxon>Alteromonadales</taxon>
        <taxon>Alteromonadaceae</taxon>
    </lineage>
</organism>
<gene>
    <name evidence="2" type="ORF">ACFP85_15140</name>
</gene>
<dbReference type="EMBL" id="JBHSUS010000001">
    <property type="protein sequence ID" value="MFC6441487.1"/>
    <property type="molecule type" value="Genomic_DNA"/>
</dbReference>
<dbReference type="InterPro" id="IPR025983">
    <property type="entry name" value="Cys_rich_CPCC"/>
</dbReference>
<keyword evidence="3" id="KW-1185">Reference proteome</keyword>
<dbReference type="Proteomes" id="UP001596364">
    <property type="component" value="Unassembled WGS sequence"/>
</dbReference>
<evidence type="ECO:0000259" key="1">
    <source>
        <dbReference type="Pfam" id="PF14206"/>
    </source>
</evidence>
<dbReference type="RefSeq" id="WP_131257751.1">
    <property type="nucleotide sequence ID" value="NZ_JBHSUS010000001.1"/>
</dbReference>
<name>A0ABW1XMZ5_9ALTE</name>
<evidence type="ECO:0000313" key="3">
    <source>
        <dbReference type="Proteomes" id="UP001596364"/>
    </source>
</evidence>
<protein>
    <submittedName>
        <fullName evidence="2">CPCC family cysteine-rich protein</fullName>
    </submittedName>
</protein>
<accession>A0ABW1XMZ5</accession>
<sequence length="146" mass="17129">MSIAWLIEYAKWRETAPRGVKVRDRFLCPCCFMPTLTRRGSYEICAICFWEDDGQDNEDADVYLGGPNHGLTLTEARHNFDRFRTMYPPEHALYAEQKVTETLRLSLYTVMSEALTKNSKQSWQDMLAVEKQFNRKMATYRRKGTL</sequence>
<evidence type="ECO:0000313" key="2">
    <source>
        <dbReference type="EMBL" id="MFC6441487.1"/>
    </source>
</evidence>
<reference evidence="3" key="1">
    <citation type="journal article" date="2019" name="Int. J. Syst. Evol. Microbiol.">
        <title>The Global Catalogue of Microorganisms (GCM) 10K type strain sequencing project: providing services to taxonomists for standard genome sequencing and annotation.</title>
        <authorList>
            <consortium name="The Broad Institute Genomics Platform"/>
            <consortium name="The Broad Institute Genome Sequencing Center for Infectious Disease"/>
            <person name="Wu L."/>
            <person name="Ma J."/>
        </authorList>
    </citation>
    <scope>NUCLEOTIDE SEQUENCE [LARGE SCALE GENOMIC DNA]</scope>
    <source>
        <strain evidence="3">CGMCC 1.16031</strain>
    </source>
</reference>
<comment type="caution">
    <text evidence="2">The sequence shown here is derived from an EMBL/GenBank/DDBJ whole genome shotgun (WGS) entry which is preliminary data.</text>
</comment>